<dbReference type="EMBL" id="BTGU01000096">
    <property type="protein sequence ID" value="GMN60205.1"/>
    <property type="molecule type" value="Genomic_DNA"/>
</dbReference>
<gene>
    <name evidence="2" type="ORF">TIFTF001_029308</name>
</gene>
<dbReference type="Proteomes" id="UP001187192">
    <property type="component" value="Unassembled WGS sequence"/>
</dbReference>
<keyword evidence="3" id="KW-1185">Reference proteome</keyword>
<proteinExistence type="predicted"/>
<accession>A0AA88DS47</accession>
<reference evidence="2" key="1">
    <citation type="submission" date="2023-07" db="EMBL/GenBank/DDBJ databases">
        <title>draft genome sequence of fig (Ficus carica).</title>
        <authorList>
            <person name="Takahashi T."/>
            <person name="Nishimura K."/>
        </authorList>
    </citation>
    <scope>NUCLEOTIDE SEQUENCE</scope>
</reference>
<feature type="coiled-coil region" evidence="1">
    <location>
        <begin position="12"/>
        <end position="39"/>
    </location>
</feature>
<evidence type="ECO:0000313" key="3">
    <source>
        <dbReference type="Proteomes" id="UP001187192"/>
    </source>
</evidence>
<comment type="caution">
    <text evidence="2">The sequence shown here is derived from an EMBL/GenBank/DDBJ whole genome shotgun (WGS) entry which is preliminary data.</text>
</comment>
<evidence type="ECO:0000256" key="1">
    <source>
        <dbReference type="SAM" id="Coils"/>
    </source>
</evidence>
<name>A0AA88DS47_FICCA</name>
<keyword evidence="1" id="KW-0175">Coiled coil</keyword>
<organism evidence="2 3">
    <name type="scientific">Ficus carica</name>
    <name type="common">Common fig</name>
    <dbReference type="NCBI Taxonomy" id="3494"/>
    <lineage>
        <taxon>Eukaryota</taxon>
        <taxon>Viridiplantae</taxon>
        <taxon>Streptophyta</taxon>
        <taxon>Embryophyta</taxon>
        <taxon>Tracheophyta</taxon>
        <taxon>Spermatophyta</taxon>
        <taxon>Magnoliopsida</taxon>
        <taxon>eudicotyledons</taxon>
        <taxon>Gunneridae</taxon>
        <taxon>Pentapetalae</taxon>
        <taxon>rosids</taxon>
        <taxon>fabids</taxon>
        <taxon>Rosales</taxon>
        <taxon>Moraceae</taxon>
        <taxon>Ficeae</taxon>
        <taxon>Ficus</taxon>
    </lineage>
</organism>
<sequence length="75" mass="8529">MSSDGDCNGDLTELMENRLLQLQATVSEAEDENHDLMAAITATSRRRRRCLAGVDDLTSKMPKTLAHRRWRRQGQ</sequence>
<dbReference type="AlphaFoldDB" id="A0AA88DS47"/>
<evidence type="ECO:0000313" key="2">
    <source>
        <dbReference type="EMBL" id="GMN60205.1"/>
    </source>
</evidence>
<protein>
    <submittedName>
        <fullName evidence="2">Uncharacterized protein</fullName>
    </submittedName>
</protein>